<dbReference type="GO" id="GO:0008270">
    <property type="term" value="F:zinc ion binding"/>
    <property type="evidence" value="ECO:0007669"/>
    <property type="project" value="UniProtKB-KW"/>
</dbReference>
<feature type="compositionally biased region" description="Polar residues" evidence="6">
    <location>
        <begin position="1"/>
        <end position="26"/>
    </location>
</feature>
<organism evidence="7 8">
    <name type="scientific">Botryosphaeria dothidea</name>
    <dbReference type="NCBI Taxonomy" id="55169"/>
    <lineage>
        <taxon>Eukaryota</taxon>
        <taxon>Fungi</taxon>
        <taxon>Dikarya</taxon>
        <taxon>Ascomycota</taxon>
        <taxon>Pezizomycotina</taxon>
        <taxon>Dothideomycetes</taxon>
        <taxon>Dothideomycetes incertae sedis</taxon>
        <taxon>Botryosphaeriales</taxon>
        <taxon>Botryosphaeriaceae</taxon>
        <taxon>Botryosphaeria</taxon>
    </lineage>
</organism>
<dbReference type="PANTHER" id="PTHR46481:SF10">
    <property type="entry name" value="ZINC FINGER BED DOMAIN-CONTAINING PROTEIN 39"/>
    <property type="match status" value="1"/>
</dbReference>
<keyword evidence="4" id="KW-0862">Zinc</keyword>
<evidence type="ECO:0000313" key="7">
    <source>
        <dbReference type="EMBL" id="KAF4314536.1"/>
    </source>
</evidence>
<dbReference type="EMBL" id="WWBZ02000001">
    <property type="protein sequence ID" value="KAF4314536.1"/>
    <property type="molecule type" value="Genomic_DNA"/>
</dbReference>
<evidence type="ECO:0000256" key="5">
    <source>
        <dbReference type="ARBA" id="ARBA00023242"/>
    </source>
</evidence>
<dbReference type="SUPFAM" id="SSF53098">
    <property type="entry name" value="Ribonuclease H-like"/>
    <property type="match status" value="1"/>
</dbReference>
<name>A0A8H4J890_9PEZI</name>
<reference evidence="7" key="1">
    <citation type="submission" date="2020-04" db="EMBL/GenBank/DDBJ databases">
        <title>Genome Assembly and Annotation of Botryosphaeria dothidea sdau 11-99, a Latent Pathogen of Apple Fruit Ring Rot in China.</title>
        <authorList>
            <person name="Yu C."/>
            <person name="Diao Y."/>
            <person name="Lu Q."/>
            <person name="Zhao J."/>
            <person name="Cui S."/>
            <person name="Peng C."/>
            <person name="He B."/>
            <person name="Liu H."/>
        </authorList>
    </citation>
    <scope>NUCLEOTIDE SEQUENCE [LARGE SCALE GENOMIC DNA]</scope>
    <source>
        <strain evidence="7">Sdau11-99</strain>
    </source>
</reference>
<proteinExistence type="predicted"/>
<protein>
    <submittedName>
        <fullName evidence="7">HAT domain-containing protein</fullName>
    </submittedName>
</protein>
<keyword evidence="3" id="KW-0863">Zinc-finger</keyword>
<comment type="caution">
    <text evidence="7">The sequence shown here is derived from an EMBL/GenBank/DDBJ whole genome shotgun (WGS) entry which is preliminary data.</text>
</comment>
<evidence type="ECO:0000313" key="8">
    <source>
        <dbReference type="Proteomes" id="UP000572817"/>
    </source>
</evidence>
<accession>A0A8H4J890</accession>
<dbReference type="InterPro" id="IPR012337">
    <property type="entry name" value="RNaseH-like_sf"/>
</dbReference>
<keyword evidence="2" id="KW-0479">Metal-binding</keyword>
<evidence type="ECO:0000256" key="1">
    <source>
        <dbReference type="ARBA" id="ARBA00004123"/>
    </source>
</evidence>
<dbReference type="PANTHER" id="PTHR46481">
    <property type="entry name" value="ZINC FINGER BED DOMAIN-CONTAINING PROTEIN 4"/>
    <property type="match status" value="1"/>
</dbReference>
<keyword evidence="8" id="KW-1185">Reference proteome</keyword>
<gene>
    <name evidence="7" type="ORF">GTA08_BOTSDO00359</name>
</gene>
<dbReference type="GO" id="GO:0005634">
    <property type="term" value="C:nucleus"/>
    <property type="evidence" value="ECO:0007669"/>
    <property type="project" value="UniProtKB-SubCell"/>
</dbReference>
<keyword evidence="5" id="KW-0539">Nucleus</keyword>
<dbReference type="InterPro" id="IPR052035">
    <property type="entry name" value="ZnF_BED_domain_contain"/>
</dbReference>
<feature type="region of interest" description="Disordered" evidence="6">
    <location>
        <begin position="1"/>
        <end position="37"/>
    </location>
</feature>
<dbReference type="AlphaFoldDB" id="A0A8H4J890"/>
<comment type="subcellular location">
    <subcellularLocation>
        <location evidence="1">Nucleus</location>
    </subcellularLocation>
</comment>
<dbReference type="OrthoDB" id="5141571at2759"/>
<evidence type="ECO:0000256" key="6">
    <source>
        <dbReference type="SAM" id="MobiDB-lite"/>
    </source>
</evidence>
<evidence type="ECO:0000256" key="2">
    <source>
        <dbReference type="ARBA" id="ARBA00022723"/>
    </source>
</evidence>
<dbReference type="Proteomes" id="UP000572817">
    <property type="component" value="Unassembled WGS sequence"/>
</dbReference>
<sequence>MTSDDASSTISSLATSCTNDSPSTNPAIDGGRGPQREGWENFPWERFPGYTINELIKRTGWTWTHGYDIFHAITERRRWVCRHCVQQKRRPLVDFTDNGTENHARHLVKLLIDEFNRHKGIVTELLHGAPGLIYLSFDGWTSRNNLSLLGLNIHFLSREGKVRQFLIRLPEVEGRYTGVNLAEEVAKIIAEWGIGGRIGYFITDNADNNDTCLDALAKEYGFNKRWRRLRCCAHIINLIIRQLLFGHDPDAFKDNANAPQELLAEYQLWRRCGPLGKLHNIVYWLSRSPQMTKKLLDYQRVYCQQPLNVITDNMTRWNSSNTIIKRALNDNAVKSDVAALPDGNYLRVSVNLAWSKLDDYYKLLDDSPVYVAAIMLHPAYGWD</sequence>
<evidence type="ECO:0000256" key="4">
    <source>
        <dbReference type="ARBA" id="ARBA00022833"/>
    </source>
</evidence>
<evidence type="ECO:0000256" key="3">
    <source>
        <dbReference type="ARBA" id="ARBA00022771"/>
    </source>
</evidence>